<dbReference type="Proteomes" id="UP000182569">
    <property type="component" value="Chromosome"/>
</dbReference>
<feature type="domain" description="Methyl-accepting transducer" evidence="5">
    <location>
        <begin position="276"/>
        <end position="534"/>
    </location>
</feature>
<dbReference type="InterPro" id="IPR004089">
    <property type="entry name" value="MCPsignal_dom"/>
</dbReference>
<dbReference type="KEGG" id="ceu:A7L45_18455"/>
<evidence type="ECO:0000313" key="7">
    <source>
        <dbReference type="EMBL" id="APC41903.1"/>
    </source>
</evidence>
<dbReference type="PROSITE" id="PS50111">
    <property type="entry name" value="CHEMOTAXIS_TRANSDUC_2"/>
    <property type="match status" value="1"/>
</dbReference>
<dbReference type="PANTHER" id="PTHR32089">
    <property type="entry name" value="METHYL-ACCEPTING CHEMOTAXIS PROTEIN MCPB"/>
    <property type="match status" value="1"/>
</dbReference>
<keyword evidence="4" id="KW-0812">Transmembrane</keyword>
<sequence length="570" mass="62095">MRFIKNLKIIQKLLSAFIIVLLFMFIIGFIGMNNSKKMNKDITNMYNSDLIGVKDTTIIKSNLLEIKADLLLIANPKNKSDLQKNKDDIEGLQTKDDALIEEYKKSITTELDKEQLTKLQKSLLDYRMAREGVVKQVDQGNYDKVNELLPDVTKSRIELCTVLEKILKSNMDDAKVDYESSQVSFSKTSTQTMAISGIGLFVAIALGLIISITISRSLKKVLIVAQALGENDLSKTVDLTTNDEVGILAKSLNKAITNLRMLIGEISGSAAGINATSEELSATTQEISAKMEIVNESVRQVTLGAEQLSSTTEEVNATTESIAENVADVTKRTQNGNKIASDIEVKAKQVEENAEDNFKAANKLYLEKQASILKAIEEGEVVSEVKIMADEIGNIASQTNLLALNAAIEAARAGEEGKGFTVVADEVKKLAEASSIIVQRIQAVTLKVEQAFQNISNNAQDVLSFIDNKVTPDYQLSVDTGKQYGDDAIVFNELSTSIGDSMNVVNETVLGIKKAIETVSATAEESVASSEEILASVDESVMAIAEITKASQDQAILAEKLNNMVQKFKL</sequence>
<dbReference type="InterPro" id="IPR004090">
    <property type="entry name" value="Chemotax_Me-accpt_rcpt"/>
</dbReference>
<dbReference type="SMART" id="SM00304">
    <property type="entry name" value="HAMP"/>
    <property type="match status" value="1"/>
</dbReference>
<dbReference type="PRINTS" id="PR00260">
    <property type="entry name" value="CHEMTRNSDUCR"/>
</dbReference>
<evidence type="ECO:0000256" key="4">
    <source>
        <dbReference type="SAM" id="Phobius"/>
    </source>
</evidence>
<keyword evidence="1 3" id="KW-0807">Transducer</keyword>
<dbReference type="InterPro" id="IPR003660">
    <property type="entry name" value="HAMP_dom"/>
</dbReference>
<dbReference type="GO" id="GO:0007165">
    <property type="term" value="P:signal transduction"/>
    <property type="evidence" value="ECO:0007669"/>
    <property type="project" value="UniProtKB-KW"/>
</dbReference>
<name>A0A1J0GKT4_9CLOT</name>
<evidence type="ECO:0000259" key="6">
    <source>
        <dbReference type="PROSITE" id="PS50885"/>
    </source>
</evidence>
<evidence type="ECO:0000313" key="8">
    <source>
        <dbReference type="Proteomes" id="UP000182569"/>
    </source>
</evidence>
<dbReference type="PROSITE" id="PS50885">
    <property type="entry name" value="HAMP"/>
    <property type="match status" value="1"/>
</dbReference>
<dbReference type="Gene3D" id="1.10.287.950">
    <property type="entry name" value="Methyl-accepting chemotaxis protein"/>
    <property type="match status" value="1"/>
</dbReference>
<comment type="similarity">
    <text evidence="2">Belongs to the methyl-accepting chemotaxis (MCP) protein family.</text>
</comment>
<dbReference type="AlphaFoldDB" id="A0A1J0GKT4"/>
<dbReference type="GO" id="GO:0016020">
    <property type="term" value="C:membrane"/>
    <property type="evidence" value="ECO:0007669"/>
    <property type="project" value="InterPro"/>
</dbReference>
<dbReference type="InterPro" id="IPR024478">
    <property type="entry name" value="HlyB_4HB_MCP"/>
</dbReference>
<accession>A0A1J0GKT4</accession>
<dbReference type="EMBL" id="CP015756">
    <property type="protein sequence ID" value="APC41903.1"/>
    <property type="molecule type" value="Genomic_DNA"/>
</dbReference>
<dbReference type="Pfam" id="PF12729">
    <property type="entry name" value="4HB_MCP_1"/>
    <property type="match status" value="1"/>
</dbReference>
<evidence type="ECO:0000256" key="3">
    <source>
        <dbReference type="PROSITE-ProRule" id="PRU00284"/>
    </source>
</evidence>
<evidence type="ECO:0008006" key="9">
    <source>
        <dbReference type="Google" id="ProtNLM"/>
    </source>
</evidence>
<dbReference type="OrthoDB" id="1887545at2"/>
<evidence type="ECO:0000259" key="5">
    <source>
        <dbReference type="PROSITE" id="PS50111"/>
    </source>
</evidence>
<dbReference type="Pfam" id="PF00672">
    <property type="entry name" value="HAMP"/>
    <property type="match status" value="1"/>
</dbReference>
<dbReference type="GO" id="GO:0006935">
    <property type="term" value="P:chemotaxis"/>
    <property type="evidence" value="ECO:0007669"/>
    <property type="project" value="InterPro"/>
</dbReference>
<keyword evidence="4" id="KW-0472">Membrane</keyword>
<gene>
    <name evidence="7" type="ORF">A7L45_18455</name>
</gene>
<feature type="transmembrane region" description="Helical" evidence="4">
    <location>
        <begin position="12"/>
        <end position="32"/>
    </location>
</feature>
<evidence type="ECO:0000256" key="1">
    <source>
        <dbReference type="ARBA" id="ARBA00023224"/>
    </source>
</evidence>
<dbReference type="GO" id="GO:0004888">
    <property type="term" value="F:transmembrane signaling receptor activity"/>
    <property type="evidence" value="ECO:0007669"/>
    <property type="project" value="InterPro"/>
</dbReference>
<feature type="transmembrane region" description="Helical" evidence="4">
    <location>
        <begin position="193"/>
        <end position="214"/>
    </location>
</feature>
<organism evidence="7 8">
    <name type="scientific">Clostridium estertheticum subsp. estertheticum</name>
    <dbReference type="NCBI Taxonomy" id="1552"/>
    <lineage>
        <taxon>Bacteria</taxon>
        <taxon>Bacillati</taxon>
        <taxon>Bacillota</taxon>
        <taxon>Clostridia</taxon>
        <taxon>Eubacteriales</taxon>
        <taxon>Clostridiaceae</taxon>
        <taxon>Clostridium</taxon>
    </lineage>
</organism>
<feature type="domain" description="HAMP" evidence="6">
    <location>
        <begin position="212"/>
        <end position="264"/>
    </location>
</feature>
<dbReference type="SUPFAM" id="SSF58104">
    <property type="entry name" value="Methyl-accepting chemotaxis protein (MCP) signaling domain"/>
    <property type="match status" value="1"/>
</dbReference>
<dbReference type="CDD" id="cd06225">
    <property type="entry name" value="HAMP"/>
    <property type="match status" value="1"/>
</dbReference>
<keyword evidence="8" id="KW-1185">Reference proteome</keyword>
<dbReference type="RefSeq" id="WP_071614196.1">
    <property type="nucleotide sequence ID" value="NZ_CP015756.1"/>
</dbReference>
<proteinExistence type="inferred from homology"/>
<dbReference type="SMART" id="SM00283">
    <property type="entry name" value="MA"/>
    <property type="match status" value="1"/>
</dbReference>
<protein>
    <recommendedName>
        <fullName evidence="9">Methyl-accepting chemotaxis protein</fullName>
    </recommendedName>
</protein>
<evidence type="ECO:0000256" key="2">
    <source>
        <dbReference type="ARBA" id="ARBA00029447"/>
    </source>
</evidence>
<dbReference type="Pfam" id="PF00015">
    <property type="entry name" value="MCPsignal"/>
    <property type="match status" value="1"/>
</dbReference>
<dbReference type="PANTHER" id="PTHR32089:SF112">
    <property type="entry name" value="LYSOZYME-LIKE PROTEIN-RELATED"/>
    <property type="match status" value="1"/>
</dbReference>
<dbReference type="STRING" id="1552.A7L45_18455"/>
<reference evidence="8" key="1">
    <citation type="journal article" date="2016" name="Front. Microbiol.">
        <title>Complete Genome Sequence of Clostridium estertheticum DSM 8809, a Microbe Identified in Spoiled Vacuum Packed Beef.</title>
        <authorList>
            <person name="Yu Z."/>
            <person name="Gunn L."/>
            <person name="Brennan E."/>
            <person name="Reid R."/>
            <person name="Wall P.G."/>
            <person name="Gaora O.P."/>
            <person name="Hurley D."/>
            <person name="Bolton D."/>
            <person name="Fanning S."/>
        </authorList>
    </citation>
    <scope>NUCLEOTIDE SEQUENCE [LARGE SCALE GENOMIC DNA]</scope>
    <source>
        <strain evidence="8">DSM 8809</strain>
    </source>
</reference>
<keyword evidence="4" id="KW-1133">Transmembrane helix</keyword>